<evidence type="ECO:0000313" key="2">
    <source>
        <dbReference type="EMBL" id="KAK1644246.1"/>
    </source>
</evidence>
<keyword evidence="3" id="KW-1185">Reference proteome</keyword>
<proteinExistence type="predicted"/>
<name>A0AAD8S3D1_LOLMU</name>
<accession>A0AAD8S3D1</accession>
<feature type="region of interest" description="Disordered" evidence="1">
    <location>
        <begin position="136"/>
        <end position="156"/>
    </location>
</feature>
<protein>
    <submittedName>
        <fullName evidence="2">Uncharacterized protein</fullName>
    </submittedName>
</protein>
<feature type="compositionally biased region" description="Polar residues" evidence="1">
    <location>
        <begin position="143"/>
        <end position="156"/>
    </location>
</feature>
<sequence length="208" mass="23485">MRVHTHNRGIPLLFDRAAAAYADADAFVSTSPRPPAAPFEIQTCSASAHRMKGAKRSETYSPRPVSSDLGRHQAWWMEETRRCNEMQSWSMEQKRRYNELCILAEEACWVASQDPILYHELMECFQKIISKKDRYGNGEDGSKNSINQDAQTSEGTTAVVGDAIELSTEGALSKTQKVHFKRTSPSRCSLCHEPGHNIRKCKQNPKNQ</sequence>
<evidence type="ECO:0000313" key="3">
    <source>
        <dbReference type="Proteomes" id="UP001231189"/>
    </source>
</evidence>
<dbReference type="AlphaFoldDB" id="A0AAD8S3D1"/>
<comment type="caution">
    <text evidence="2">The sequence shown here is derived from an EMBL/GenBank/DDBJ whole genome shotgun (WGS) entry which is preliminary data.</text>
</comment>
<gene>
    <name evidence="2" type="ORF">QYE76_062051</name>
</gene>
<dbReference type="Proteomes" id="UP001231189">
    <property type="component" value="Unassembled WGS sequence"/>
</dbReference>
<dbReference type="EMBL" id="JAUUTY010000004">
    <property type="protein sequence ID" value="KAK1644246.1"/>
    <property type="molecule type" value="Genomic_DNA"/>
</dbReference>
<organism evidence="2 3">
    <name type="scientific">Lolium multiflorum</name>
    <name type="common">Italian ryegrass</name>
    <name type="synonym">Lolium perenne subsp. multiflorum</name>
    <dbReference type="NCBI Taxonomy" id="4521"/>
    <lineage>
        <taxon>Eukaryota</taxon>
        <taxon>Viridiplantae</taxon>
        <taxon>Streptophyta</taxon>
        <taxon>Embryophyta</taxon>
        <taxon>Tracheophyta</taxon>
        <taxon>Spermatophyta</taxon>
        <taxon>Magnoliopsida</taxon>
        <taxon>Liliopsida</taxon>
        <taxon>Poales</taxon>
        <taxon>Poaceae</taxon>
        <taxon>BOP clade</taxon>
        <taxon>Pooideae</taxon>
        <taxon>Poodae</taxon>
        <taxon>Poeae</taxon>
        <taxon>Poeae Chloroplast Group 2 (Poeae type)</taxon>
        <taxon>Loliodinae</taxon>
        <taxon>Loliinae</taxon>
        <taxon>Lolium</taxon>
    </lineage>
</organism>
<evidence type="ECO:0000256" key="1">
    <source>
        <dbReference type="SAM" id="MobiDB-lite"/>
    </source>
</evidence>
<reference evidence="2" key="1">
    <citation type="submission" date="2023-07" db="EMBL/GenBank/DDBJ databases">
        <title>A chromosome-level genome assembly of Lolium multiflorum.</title>
        <authorList>
            <person name="Chen Y."/>
            <person name="Copetti D."/>
            <person name="Kolliker R."/>
            <person name="Studer B."/>
        </authorList>
    </citation>
    <scope>NUCLEOTIDE SEQUENCE</scope>
    <source>
        <strain evidence="2">02402/16</strain>
        <tissue evidence="2">Leaf</tissue>
    </source>
</reference>